<dbReference type="PANTHER" id="PTHR42760:SF133">
    <property type="entry name" value="3-OXOACYL-[ACYL-CARRIER-PROTEIN] REDUCTASE"/>
    <property type="match status" value="1"/>
</dbReference>
<gene>
    <name evidence="3" type="ORF">G7Y82_12940</name>
</gene>
<evidence type="ECO:0000313" key="4">
    <source>
        <dbReference type="Proteomes" id="UP000653472"/>
    </source>
</evidence>
<dbReference type="PRINTS" id="PR00081">
    <property type="entry name" value="GDHRDH"/>
</dbReference>
<dbReference type="NCBIfam" id="NF009466">
    <property type="entry name" value="PRK12826.1-2"/>
    <property type="match status" value="1"/>
</dbReference>
<protein>
    <submittedName>
        <fullName evidence="3">SDR family oxidoreductase</fullName>
    </submittedName>
</protein>
<comment type="similarity">
    <text evidence="1">Belongs to the short-chain dehydrogenases/reductases (SDR) family.</text>
</comment>
<sequence length="262" mass="27837">MSVLEKLKPYPGLCVLISGGAAGIGEALASAFLEAGASVHVCDVSTTAVEAFMQRHPQACATVADVSDVAAVESVFEKQRQQFGGLDVLINNAGIAGPTAGIDAISESDWQKTVEINLNAQYRFAHHAVPMLKDSEHAHLLQMASVAGRLGYAWRTPYAATKWAIVGMTKSLAAELGEADIRVNALLPGIVEGPRMDGVIGARAEQMGLSFEEMRKEYLKKISLRRMVTADDVAATALFLCSPAAYNITGQAISVDGNVEYL</sequence>
<dbReference type="InterPro" id="IPR020904">
    <property type="entry name" value="Sc_DH/Rdtase_CS"/>
</dbReference>
<dbReference type="CDD" id="cd05233">
    <property type="entry name" value="SDR_c"/>
    <property type="match status" value="1"/>
</dbReference>
<name>A0A969W9P4_9GAMM</name>
<dbReference type="PRINTS" id="PR00080">
    <property type="entry name" value="SDRFAMILY"/>
</dbReference>
<dbReference type="AlphaFoldDB" id="A0A969W9P4"/>
<dbReference type="FunFam" id="3.40.50.720:FF:000084">
    <property type="entry name" value="Short-chain dehydrogenase reductase"/>
    <property type="match status" value="1"/>
</dbReference>
<dbReference type="Proteomes" id="UP000653472">
    <property type="component" value="Unassembled WGS sequence"/>
</dbReference>
<evidence type="ECO:0000313" key="3">
    <source>
        <dbReference type="EMBL" id="NKF23222.1"/>
    </source>
</evidence>
<dbReference type="RefSeq" id="WP_168148553.1">
    <property type="nucleotide sequence ID" value="NZ_JAAVXB010000007.1"/>
</dbReference>
<dbReference type="Gene3D" id="3.40.50.720">
    <property type="entry name" value="NAD(P)-binding Rossmann-like Domain"/>
    <property type="match status" value="1"/>
</dbReference>
<comment type="caution">
    <text evidence="3">The sequence shown here is derived from an EMBL/GenBank/DDBJ whole genome shotgun (WGS) entry which is preliminary data.</text>
</comment>
<dbReference type="PROSITE" id="PS00061">
    <property type="entry name" value="ADH_SHORT"/>
    <property type="match status" value="1"/>
</dbReference>
<keyword evidence="4" id="KW-1185">Reference proteome</keyword>
<dbReference type="EMBL" id="JAAVXB010000007">
    <property type="protein sequence ID" value="NKF23222.1"/>
    <property type="molecule type" value="Genomic_DNA"/>
</dbReference>
<evidence type="ECO:0000256" key="1">
    <source>
        <dbReference type="ARBA" id="ARBA00006484"/>
    </source>
</evidence>
<keyword evidence="2" id="KW-0560">Oxidoreductase</keyword>
<reference evidence="3" key="1">
    <citation type="submission" date="2020-03" db="EMBL/GenBank/DDBJ databases">
        <title>Solimonas marina sp. nov., isolated from deep seawater of the Pacific Ocean.</title>
        <authorList>
            <person name="Liu X."/>
            <person name="Lai Q."/>
            <person name="Sun F."/>
            <person name="Gai Y."/>
            <person name="Li G."/>
            <person name="Shao Z."/>
        </authorList>
    </citation>
    <scope>NUCLEOTIDE SEQUENCE</scope>
    <source>
        <strain evidence="3">C16B3</strain>
    </source>
</reference>
<dbReference type="InterPro" id="IPR036291">
    <property type="entry name" value="NAD(P)-bd_dom_sf"/>
</dbReference>
<dbReference type="PANTHER" id="PTHR42760">
    <property type="entry name" value="SHORT-CHAIN DEHYDROGENASES/REDUCTASES FAMILY MEMBER"/>
    <property type="match status" value="1"/>
</dbReference>
<dbReference type="InterPro" id="IPR002347">
    <property type="entry name" value="SDR_fam"/>
</dbReference>
<dbReference type="GO" id="GO:0016616">
    <property type="term" value="F:oxidoreductase activity, acting on the CH-OH group of donors, NAD or NADP as acceptor"/>
    <property type="evidence" value="ECO:0007669"/>
    <property type="project" value="TreeGrafter"/>
</dbReference>
<dbReference type="SUPFAM" id="SSF51735">
    <property type="entry name" value="NAD(P)-binding Rossmann-fold domains"/>
    <property type="match status" value="1"/>
</dbReference>
<organism evidence="3 4">
    <name type="scientific">Solimonas marina</name>
    <dbReference type="NCBI Taxonomy" id="2714601"/>
    <lineage>
        <taxon>Bacteria</taxon>
        <taxon>Pseudomonadati</taxon>
        <taxon>Pseudomonadota</taxon>
        <taxon>Gammaproteobacteria</taxon>
        <taxon>Nevskiales</taxon>
        <taxon>Nevskiaceae</taxon>
        <taxon>Solimonas</taxon>
    </lineage>
</organism>
<evidence type="ECO:0000256" key="2">
    <source>
        <dbReference type="ARBA" id="ARBA00023002"/>
    </source>
</evidence>
<accession>A0A969W9P4</accession>
<proteinExistence type="inferred from homology"/>
<dbReference type="Pfam" id="PF13561">
    <property type="entry name" value="adh_short_C2"/>
    <property type="match status" value="1"/>
</dbReference>